<organism evidence="2 3">
    <name type="scientific">Hypholoma sublateritium (strain FD-334 SS-4)</name>
    <dbReference type="NCBI Taxonomy" id="945553"/>
    <lineage>
        <taxon>Eukaryota</taxon>
        <taxon>Fungi</taxon>
        <taxon>Dikarya</taxon>
        <taxon>Basidiomycota</taxon>
        <taxon>Agaricomycotina</taxon>
        <taxon>Agaricomycetes</taxon>
        <taxon>Agaricomycetidae</taxon>
        <taxon>Agaricales</taxon>
        <taxon>Agaricineae</taxon>
        <taxon>Strophariaceae</taxon>
        <taxon>Hypholoma</taxon>
    </lineage>
</organism>
<dbReference type="SUPFAM" id="SSF54160">
    <property type="entry name" value="Chromo domain-like"/>
    <property type="match status" value="1"/>
</dbReference>
<dbReference type="PROSITE" id="PS50013">
    <property type="entry name" value="CHROMO_2"/>
    <property type="match status" value="1"/>
</dbReference>
<accession>A0A0D2LBZ8</accession>
<dbReference type="InterPro" id="IPR000953">
    <property type="entry name" value="Chromo/chromo_shadow_dom"/>
</dbReference>
<dbReference type="AlphaFoldDB" id="A0A0D2LBZ8"/>
<protein>
    <recommendedName>
        <fullName evidence="1">Chromo domain-containing protein</fullName>
    </recommendedName>
</protein>
<evidence type="ECO:0000313" key="2">
    <source>
        <dbReference type="EMBL" id="KJA24722.1"/>
    </source>
</evidence>
<dbReference type="InterPro" id="IPR016197">
    <property type="entry name" value="Chromo-like_dom_sf"/>
</dbReference>
<dbReference type="GO" id="GO:0006338">
    <property type="term" value="P:chromatin remodeling"/>
    <property type="evidence" value="ECO:0007669"/>
    <property type="project" value="UniProtKB-ARBA"/>
</dbReference>
<gene>
    <name evidence="2" type="ORF">HYPSUDRAFT_200287</name>
</gene>
<sequence>MPTYISSFRIAEPQPCKVEAHVDSELTVDEDGITVTVTLNIIDPVDATSAANEMTVEENGAASVKEAHHDEIHPIENAKPDTLEPMDVDEEEDQHPVEEDVYYDIEGVLKRKEDNQGTQHFYVVWKNYGSEHNSWVRADMASPVLYTSSAYAQPQPWMAKVYIAGIFLSRILPNGIKEHYVAFSGCSPQEYAWVCDYYFSDAVMETHSEQFLADRASFISGQVDNVLATRLDPDVSIFIRPQTTINIDHQDNIECLVKWQHCREAENDSWVPAKL</sequence>
<evidence type="ECO:0000313" key="3">
    <source>
        <dbReference type="Proteomes" id="UP000054270"/>
    </source>
</evidence>
<dbReference type="Gene3D" id="2.40.50.40">
    <property type="match status" value="1"/>
</dbReference>
<evidence type="ECO:0000259" key="1">
    <source>
        <dbReference type="PROSITE" id="PS50013"/>
    </source>
</evidence>
<keyword evidence="3" id="KW-1185">Reference proteome</keyword>
<proteinExistence type="predicted"/>
<reference evidence="3" key="1">
    <citation type="submission" date="2014-04" db="EMBL/GenBank/DDBJ databases">
        <title>Evolutionary Origins and Diversification of the Mycorrhizal Mutualists.</title>
        <authorList>
            <consortium name="DOE Joint Genome Institute"/>
            <consortium name="Mycorrhizal Genomics Consortium"/>
            <person name="Kohler A."/>
            <person name="Kuo A."/>
            <person name="Nagy L.G."/>
            <person name="Floudas D."/>
            <person name="Copeland A."/>
            <person name="Barry K.W."/>
            <person name="Cichocki N."/>
            <person name="Veneault-Fourrey C."/>
            <person name="LaButti K."/>
            <person name="Lindquist E.A."/>
            <person name="Lipzen A."/>
            <person name="Lundell T."/>
            <person name="Morin E."/>
            <person name="Murat C."/>
            <person name="Riley R."/>
            <person name="Ohm R."/>
            <person name="Sun H."/>
            <person name="Tunlid A."/>
            <person name="Henrissat B."/>
            <person name="Grigoriev I.V."/>
            <person name="Hibbett D.S."/>
            <person name="Martin F."/>
        </authorList>
    </citation>
    <scope>NUCLEOTIDE SEQUENCE [LARGE SCALE GENOMIC DNA]</scope>
    <source>
        <strain evidence="3">FD-334 SS-4</strain>
    </source>
</reference>
<dbReference type="EMBL" id="KN817535">
    <property type="protein sequence ID" value="KJA24722.1"/>
    <property type="molecule type" value="Genomic_DNA"/>
</dbReference>
<name>A0A0D2LBZ8_HYPSF</name>
<feature type="domain" description="Chromo" evidence="1">
    <location>
        <begin position="103"/>
        <end position="135"/>
    </location>
</feature>
<dbReference type="Proteomes" id="UP000054270">
    <property type="component" value="Unassembled WGS sequence"/>
</dbReference>